<feature type="signal peptide" evidence="11">
    <location>
        <begin position="1"/>
        <end position="19"/>
    </location>
</feature>
<proteinExistence type="predicted"/>
<feature type="chain" id="PRO_5041206399" description="OmpA-like domain-containing protein" evidence="11">
    <location>
        <begin position="20"/>
        <end position="366"/>
    </location>
</feature>
<accession>A0AA48KGI8</accession>
<dbReference type="PRINTS" id="PR01021">
    <property type="entry name" value="OMPADOMAIN"/>
</dbReference>
<dbReference type="GO" id="GO:0046930">
    <property type="term" value="C:pore complex"/>
    <property type="evidence" value="ECO:0007669"/>
    <property type="project" value="UniProtKB-KW"/>
</dbReference>
<dbReference type="Gene3D" id="3.30.1330.60">
    <property type="entry name" value="OmpA-like domain"/>
    <property type="match status" value="1"/>
</dbReference>
<keyword evidence="7" id="KW-0626">Porin</keyword>
<evidence type="ECO:0000256" key="5">
    <source>
        <dbReference type="ARBA" id="ARBA00022729"/>
    </source>
</evidence>
<dbReference type="SUPFAM" id="SSF56925">
    <property type="entry name" value="OMPA-like"/>
    <property type="match status" value="1"/>
</dbReference>
<dbReference type="SUPFAM" id="SSF103088">
    <property type="entry name" value="OmpA-like"/>
    <property type="match status" value="1"/>
</dbReference>
<evidence type="ECO:0000256" key="9">
    <source>
        <dbReference type="ARBA" id="ARBA00023237"/>
    </source>
</evidence>
<evidence type="ECO:0000256" key="1">
    <source>
        <dbReference type="ARBA" id="ARBA00004571"/>
    </source>
</evidence>
<dbReference type="PROSITE" id="PS51123">
    <property type="entry name" value="OMPA_2"/>
    <property type="match status" value="1"/>
</dbReference>
<evidence type="ECO:0000256" key="6">
    <source>
        <dbReference type="ARBA" id="ARBA00023065"/>
    </source>
</evidence>
<sequence length="366" mass="38326">MKFNPCVLLLVAAATGAQAQEGAKWVSAQAAYIVPSYSPVKDGPGYGGSLGWWITNRWGIEASALKATMAAENTLTYFSGREYQGFLSGLYCWDTSSEKVRPFLRLGAGLTRTTVPWSEDTKSVNTFTGAAGVGLQYLLPANFMATLEGRGVKLASSTKRSEFQALVGLGYRWGVKTAPVAAPAPAPAPLPPPPPPVVEKPVPPPPPPPPPVVAKPVPPPPPPPPPAPAPVKITLDNAVLHFANGSNVLPAKGVDAIRKVAGKLKEFKGEYTLHVTGHTSSVGKAAFNKALSKRRADAVAKVLVASGIPAANVTTAGVGPDEPIADNKTAEGQARNRRVEIEVKAKGAQVETRTITTDLEEGKAKD</sequence>
<reference evidence="13" key="1">
    <citation type="journal article" date="2023" name="Int. J. Syst. Evol. Microbiol.">
        <title>Mesoterricola silvestris gen. nov., sp. nov., Mesoterricola sediminis sp. nov., Geothrix oryzae sp. nov., Geothrix edaphica sp. nov., Geothrix rubra sp. nov., and Geothrix limicola sp. nov., six novel members of Acidobacteriota isolated from soils.</title>
        <authorList>
            <person name="Itoh H."/>
            <person name="Sugisawa Y."/>
            <person name="Mise K."/>
            <person name="Xu Z."/>
            <person name="Kuniyasu M."/>
            <person name="Ushijima N."/>
            <person name="Kawano K."/>
            <person name="Kobayashi E."/>
            <person name="Shiratori Y."/>
            <person name="Masuda Y."/>
            <person name="Senoo K."/>
        </authorList>
    </citation>
    <scope>NUCLEOTIDE SEQUENCE</scope>
    <source>
        <strain evidence="13">W786</strain>
    </source>
</reference>
<evidence type="ECO:0000256" key="11">
    <source>
        <dbReference type="SAM" id="SignalP"/>
    </source>
</evidence>
<evidence type="ECO:0000256" key="2">
    <source>
        <dbReference type="ARBA" id="ARBA00022448"/>
    </source>
</evidence>
<name>A0AA48KGI8_9BACT</name>
<evidence type="ECO:0000313" key="13">
    <source>
        <dbReference type="EMBL" id="BDU77468.1"/>
    </source>
</evidence>
<comment type="subcellular location">
    <subcellularLocation>
        <location evidence="1">Cell outer membrane</location>
        <topology evidence="1">Multi-pass membrane protein</topology>
    </subcellularLocation>
</comment>
<evidence type="ECO:0000256" key="3">
    <source>
        <dbReference type="ARBA" id="ARBA00022452"/>
    </source>
</evidence>
<dbReference type="Pfam" id="PF13505">
    <property type="entry name" value="OMP_b-brl"/>
    <property type="match status" value="1"/>
</dbReference>
<dbReference type="InterPro" id="IPR011250">
    <property type="entry name" value="OMP/PagP_B-barrel"/>
</dbReference>
<dbReference type="InterPro" id="IPR006665">
    <property type="entry name" value="OmpA-like"/>
</dbReference>
<evidence type="ECO:0000256" key="8">
    <source>
        <dbReference type="ARBA" id="ARBA00023136"/>
    </source>
</evidence>
<gene>
    <name evidence="13" type="ORF">METESE_24260</name>
</gene>
<evidence type="ECO:0000256" key="4">
    <source>
        <dbReference type="ARBA" id="ARBA00022692"/>
    </source>
</evidence>
<evidence type="ECO:0000259" key="12">
    <source>
        <dbReference type="PROSITE" id="PS51123"/>
    </source>
</evidence>
<keyword evidence="5 11" id="KW-0732">Signal</keyword>
<dbReference type="PANTHER" id="PTHR30329:SF21">
    <property type="entry name" value="LIPOPROTEIN YIAD-RELATED"/>
    <property type="match status" value="1"/>
</dbReference>
<dbReference type="GO" id="GO:0015288">
    <property type="term" value="F:porin activity"/>
    <property type="evidence" value="ECO:0007669"/>
    <property type="project" value="UniProtKB-KW"/>
</dbReference>
<dbReference type="InterPro" id="IPR027385">
    <property type="entry name" value="Beta-barrel_OMP"/>
</dbReference>
<dbReference type="InterPro" id="IPR006664">
    <property type="entry name" value="OMP_bac"/>
</dbReference>
<keyword evidence="4" id="KW-0812">Transmembrane</keyword>
<protein>
    <recommendedName>
        <fullName evidence="12">OmpA-like domain-containing protein</fullName>
    </recommendedName>
</protein>
<dbReference type="RefSeq" id="WP_243331947.1">
    <property type="nucleotide sequence ID" value="NZ_AP027081.1"/>
</dbReference>
<dbReference type="PANTHER" id="PTHR30329">
    <property type="entry name" value="STATOR ELEMENT OF FLAGELLAR MOTOR COMPLEX"/>
    <property type="match status" value="1"/>
</dbReference>
<dbReference type="AlphaFoldDB" id="A0AA48KGI8"/>
<dbReference type="InterPro" id="IPR036737">
    <property type="entry name" value="OmpA-like_sf"/>
</dbReference>
<dbReference type="Pfam" id="PF00691">
    <property type="entry name" value="OmpA"/>
    <property type="match status" value="1"/>
</dbReference>
<evidence type="ECO:0000256" key="7">
    <source>
        <dbReference type="ARBA" id="ARBA00023114"/>
    </source>
</evidence>
<dbReference type="Proteomes" id="UP001228113">
    <property type="component" value="Chromosome"/>
</dbReference>
<evidence type="ECO:0000313" key="14">
    <source>
        <dbReference type="Proteomes" id="UP001228113"/>
    </source>
</evidence>
<keyword evidence="6" id="KW-0406">Ion transport</keyword>
<keyword evidence="3" id="KW-1134">Transmembrane beta strand</keyword>
<evidence type="ECO:0000256" key="10">
    <source>
        <dbReference type="PROSITE-ProRule" id="PRU00473"/>
    </source>
</evidence>
<keyword evidence="8 10" id="KW-0472">Membrane</keyword>
<keyword evidence="9" id="KW-0998">Cell outer membrane</keyword>
<dbReference type="Gene3D" id="2.40.160.20">
    <property type="match status" value="1"/>
</dbReference>
<organism evidence="13 14">
    <name type="scientific">Mesoterricola sediminis</name>
    <dbReference type="NCBI Taxonomy" id="2927980"/>
    <lineage>
        <taxon>Bacteria</taxon>
        <taxon>Pseudomonadati</taxon>
        <taxon>Acidobacteriota</taxon>
        <taxon>Holophagae</taxon>
        <taxon>Holophagales</taxon>
        <taxon>Holophagaceae</taxon>
        <taxon>Mesoterricola</taxon>
    </lineage>
</organism>
<keyword evidence="2" id="KW-0813">Transport</keyword>
<keyword evidence="14" id="KW-1185">Reference proteome</keyword>
<dbReference type="KEGG" id="msea:METESE_24260"/>
<dbReference type="EMBL" id="AP027081">
    <property type="protein sequence ID" value="BDU77468.1"/>
    <property type="molecule type" value="Genomic_DNA"/>
</dbReference>
<dbReference type="GO" id="GO:0009279">
    <property type="term" value="C:cell outer membrane"/>
    <property type="evidence" value="ECO:0007669"/>
    <property type="project" value="UniProtKB-SubCell"/>
</dbReference>
<dbReference type="InterPro" id="IPR050330">
    <property type="entry name" value="Bact_OuterMem_StrucFunc"/>
</dbReference>
<dbReference type="CDD" id="cd07185">
    <property type="entry name" value="OmpA_C-like"/>
    <property type="match status" value="1"/>
</dbReference>
<feature type="domain" description="OmpA-like" evidence="12">
    <location>
        <begin position="229"/>
        <end position="347"/>
    </location>
</feature>
<dbReference type="GO" id="GO:0006811">
    <property type="term" value="P:monoatomic ion transport"/>
    <property type="evidence" value="ECO:0007669"/>
    <property type="project" value="UniProtKB-KW"/>
</dbReference>